<feature type="domain" description="Erythromycin biosynthesis protein CIII-like C-terminal" evidence="4">
    <location>
        <begin position="257"/>
        <end position="394"/>
    </location>
</feature>
<comment type="caution">
    <text evidence="6">The sequence shown here is derived from an EMBL/GenBank/DDBJ whole genome shotgun (WGS) entry which is preliminary data.</text>
</comment>
<evidence type="ECO:0000256" key="2">
    <source>
        <dbReference type="ARBA" id="ARBA00022676"/>
    </source>
</evidence>
<dbReference type="PANTHER" id="PTHR48050">
    <property type="entry name" value="STEROL 3-BETA-GLUCOSYLTRANSFERASE"/>
    <property type="match status" value="1"/>
</dbReference>
<keyword evidence="2" id="KW-0328">Glycosyltransferase</keyword>
<dbReference type="PANTHER" id="PTHR48050:SF13">
    <property type="entry name" value="STEROL 3-BETA-GLUCOSYLTRANSFERASE UGT80A2"/>
    <property type="match status" value="1"/>
</dbReference>
<evidence type="ECO:0000313" key="7">
    <source>
        <dbReference type="Proteomes" id="UP000599437"/>
    </source>
</evidence>
<dbReference type="InterPro" id="IPR002213">
    <property type="entry name" value="UDP_glucos_trans"/>
</dbReference>
<evidence type="ECO:0000256" key="3">
    <source>
        <dbReference type="ARBA" id="ARBA00022679"/>
    </source>
</evidence>
<dbReference type="Proteomes" id="UP000599437">
    <property type="component" value="Unassembled WGS sequence"/>
</dbReference>
<organism evidence="6 7">
    <name type="scientific">Streptomyces chryseus</name>
    <dbReference type="NCBI Taxonomy" id="68186"/>
    <lineage>
        <taxon>Bacteria</taxon>
        <taxon>Bacillati</taxon>
        <taxon>Actinomycetota</taxon>
        <taxon>Actinomycetes</taxon>
        <taxon>Kitasatosporales</taxon>
        <taxon>Streptomycetaceae</taxon>
        <taxon>Streptomyces</taxon>
    </lineage>
</organism>
<proteinExistence type="inferred from homology"/>
<evidence type="ECO:0000256" key="1">
    <source>
        <dbReference type="ARBA" id="ARBA00006962"/>
    </source>
</evidence>
<reference evidence="7" key="1">
    <citation type="journal article" date="2019" name="Int. J. Syst. Evol. Microbiol.">
        <title>The Global Catalogue of Microorganisms (GCM) 10K type strain sequencing project: providing services to taxonomists for standard genome sequencing and annotation.</title>
        <authorList>
            <consortium name="The Broad Institute Genomics Platform"/>
            <consortium name="The Broad Institute Genome Sequencing Center for Infectious Disease"/>
            <person name="Wu L."/>
            <person name="Ma J."/>
        </authorList>
    </citation>
    <scope>NUCLEOTIDE SEQUENCE [LARGE SCALE GENOMIC DNA]</scope>
    <source>
        <strain evidence="7">JCM 4737</strain>
    </source>
</reference>
<dbReference type="Gene3D" id="3.40.50.2000">
    <property type="entry name" value="Glycogen Phosphorylase B"/>
    <property type="match status" value="2"/>
</dbReference>
<evidence type="ECO:0000313" key="6">
    <source>
        <dbReference type="EMBL" id="GHB02113.1"/>
    </source>
</evidence>
<evidence type="ECO:0000259" key="4">
    <source>
        <dbReference type="Pfam" id="PF06722"/>
    </source>
</evidence>
<protein>
    <recommendedName>
        <fullName evidence="8">Glycosyltransferase</fullName>
    </recommendedName>
</protein>
<dbReference type="EMBL" id="BMVO01000006">
    <property type="protein sequence ID" value="GHB02113.1"/>
    <property type="molecule type" value="Genomic_DNA"/>
</dbReference>
<dbReference type="Pfam" id="PF06722">
    <property type="entry name" value="EryCIII-like_C"/>
    <property type="match status" value="1"/>
</dbReference>
<sequence length="403" mass="42220">MRVLCTSVLSPSQTREALRFALLLSGAGHEVHIATEEHLLGTFLDRGVTATACLPSLFGAATAAGGETGDAVELLHSGAASPDTAALVLAGPHLLGQFKALDAVAHDFKPDLLLRDAMDVAACLVAEKLGIPHVAMPSGAKGFTDPAALLPRLDQWRCAAGLPPRGDPLSLTAHGHLDYLPPAWTFAPHLPPALAYRQPAFSDPRAKLPSWIVGLPSDRPLVYAGIGCAMPLFLPSPEGHRPPPGRPDPATVLRSMIEGLSRLDCVAVVSTSGVAVGQVDSAPHVHVVDSVPQPLLLEAADLFLTHGGYTSVRESISTATPMAVLPRTADQPMNARRVTELGIGHEVTDCTPSGIASACRRLLGDDSVLRRVKQARLATLALPTVETAVSDLESLVNHHSAPQ</sequence>
<dbReference type="SUPFAM" id="SSF53756">
    <property type="entry name" value="UDP-Glycosyltransferase/glycogen phosphorylase"/>
    <property type="match status" value="1"/>
</dbReference>
<keyword evidence="7" id="KW-1185">Reference proteome</keyword>
<name>A0ABQ3DK03_9ACTN</name>
<evidence type="ECO:0000259" key="5">
    <source>
        <dbReference type="Pfam" id="PF21036"/>
    </source>
</evidence>
<dbReference type="InterPro" id="IPR010610">
    <property type="entry name" value="EryCIII-like_C"/>
</dbReference>
<accession>A0ABQ3DK03</accession>
<comment type="similarity">
    <text evidence="1">Belongs to the glycosyltransferase 28 family.</text>
</comment>
<dbReference type="InterPro" id="IPR048284">
    <property type="entry name" value="EryCIII-like_N"/>
</dbReference>
<dbReference type="Pfam" id="PF21036">
    <property type="entry name" value="EryCIII-like_N"/>
    <property type="match status" value="1"/>
</dbReference>
<dbReference type="CDD" id="cd03784">
    <property type="entry name" value="GT1_Gtf-like"/>
    <property type="match status" value="1"/>
</dbReference>
<dbReference type="InterPro" id="IPR050426">
    <property type="entry name" value="Glycosyltransferase_28"/>
</dbReference>
<gene>
    <name evidence="6" type="ORF">GCM10010346_26300</name>
</gene>
<keyword evidence="3" id="KW-0808">Transferase</keyword>
<dbReference type="RefSeq" id="WP_138896207.1">
    <property type="nucleotide sequence ID" value="NZ_BMVO01000006.1"/>
</dbReference>
<evidence type="ECO:0008006" key="8">
    <source>
        <dbReference type="Google" id="ProtNLM"/>
    </source>
</evidence>
<feature type="domain" description="Erythromycin biosynthesis protein CIII-like N-terminal" evidence="5">
    <location>
        <begin position="25"/>
        <end position="140"/>
    </location>
</feature>